<evidence type="ECO:0000256" key="1">
    <source>
        <dbReference type="ARBA" id="ARBA00010893"/>
    </source>
</evidence>
<name>A0AAN6F080_EXODE</name>
<dbReference type="InterPro" id="IPR000555">
    <property type="entry name" value="JAMM/MPN+_dom"/>
</dbReference>
<evidence type="ECO:0000259" key="4">
    <source>
        <dbReference type="Pfam" id="PF01398"/>
    </source>
</evidence>
<reference evidence="5" key="1">
    <citation type="submission" date="2023-01" db="EMBL/GenBank/DDBJ databases">
        <title>Exophiala dermititidis isolated from Cystic Fibrosis Patient.</title>
        <authorList>
            <person name="Kurbessoian T."/>
            <person name="Crocker A."/>
            <person name="Murante D."/>
            <person name="Hogan D.A."/>
            <person name="Stajich J.E."/>
        </authorList>
    </citation>
    <scope>NUCLEOTIDE SEQUENCE</scope>
    <source>
        <strain evidence="5">Ex8</strain>
    </source>
</reference>
<evidence type="ECO:0000313" key="6">
    <source>
        <dbReference type="Proteomes" id="UP001161757"/>
    </source>
</evidence>
<dbReference type="GO" id="GO:0008180">
    <property type="term" value="C:COP9 signalosome"/>
    <property type="evidence" value="ECO:0007669"/>
    <property type="project" value="UniProtKB-UniRule"/>
</dbReference>
<evidence type="ECO:0000256" key="3">
    <source>
        <dbReference type="SAM" id="MobiDB-lite"/>
    </source>
</evidence>
<gene>
    <name evidence="5" type="ORF">HRR80_003208</name>
</gene>
<evidence type="ECO:0000313" key="5">
    <source>
        <dbReference type="EMBL" id="KAJ8993175.1"/>
    </source>
</evidence>
<comment type="subcellular location">
    <subcellularLocation>
        <location evidence="2">Cytoplasm</location>
    </subcellularLocation>
    <subcellularLocation>
        <location evidence="2">Nucleus</location>
    </subcellularLocation>
</comment>
<dbReference type="Pfam" id="PF01398">
    <property type="entry name" value="JAB"/>
    <property type="match status" value="1"/>
</dbReference>
<sequence>MAQPTDNPLVSSKPSDSGLSVSLHPLVLLTVSDQVTRHSVRQQTGPVAGALLGQQIGRQITAEHAFPVSLVKSPEGQWRFNAEWMETRIQQYKDVHKSPALDFVGWYTLCPRDGPLPELIPLQKQAITFYNDSAILLALRPELVKQPDTATGKLPITIYESVVDAEHAQDDESMQVDGEESSAIRFKQLPYTIDTDETEMIAIDYVAKGAGSAAMVDEAGSTEPAVAPEQSPADKKGKQRADDSTPQESEQTAAPASSDSSNFLSPEEEDQIANITTRLNSVKMLQSRISLLRGFIQSLPPSYISDQQSAQLTPTSPDPSHLSHLRNIQALITRLSLLTPSSSAAAKSASSAQQLAPLAAASQAQSNDVALANMLAIIGQDIQALSELGRKFATVEGSRGPKGRTAVGAKNGAGSGGPAGAGLEEGNGRFGGIAASGGGSGVAV</sequence>
<keyword evidence="2" id="KW-0539">Nucleus</keyword>
<feature type="domain" description="JAB1/MPN/MOV34 metalloenzyme" evidence="4">
    <location>
        <begin position="17"/>
        <end position="108"/>
    </location>
</feature>
<dbReference type="GO" id="GO:0005737">
    <property type="term" value="C:cytoplasm"/>
    <property type="evidence" value="ECO:0007669"/>
    <property type="project" value="UniProtKB-SubCell"/>
</dbReference>
<proteinExistence type="inferred from homology"/>
<dbReference type="AlphaFoldDB" id="A0AAN6F080"/>
<keyword evidence="2" id="KW-0963">Cytoplasm</keyword>
<dbReference type="InterPro" id="IPR033859">
    <property type="entry name" value="MPN_CSN6"/>
</dbReference>
<accession>A0AAN6F080</accession>
<feature type="compositionally biased region" description="Gly residues" evidence="3">
    <location>
        <begin position="411"/>
        <end position="423"/>
    </location>
</feature>
<keyword evidence="2" id="KW-0736">Signalosome</keyword>
<feature type="compositionally biased region" description="Polar residues" evidence="3">
    <location>
        <begin position="244"/>
        <end position="264"/>
    </location>
</feature>
<dbReference type="GO" id="GO:0008237">
    <property type="term" value="F:metallopeptidase activity"/>
    <property type="evidence" value="ECO:0007669"/>
    <property type="project" value="InterPro"/>
</dbReference>
<dbReference type="Gene3D" id="3.40.140.10">
    <property type="entry name" value="Cytidine Deaminase, domain 2"/>
    <property type="match status" value="1"/>
</dbReference>
<comment type="caution">
    <text evidence="5">The sequence shown here is derived from an EMBL/GenBank/DDBJ whole genome shotgun (WGS) entry which is preliminary data.</text>
</comment>
<feature type="region of interest" description="Disordered" evidence="3">
    <location>
        <begin position="217"/>
        <end position="266"/>
    </location>
</feature>
<dbReference type="GO" id="GO:0000338">
    <property type="term" value="P:protein deneddylation"/>
    <property type="evidence" value="ECO:0007669"/>
    <property type="project" value="InterPro"/>
</dbReference>
<protein>
    <recommendedName>
        <fullName evidence="2">COP9 signalosome complex subunit 6</fullName>
    </recommendedName>
</protein>
<feature type="compositionally biased region" description="Basic and acidic residues" evidence="3">
    <location>
        <begin position="232"/>
        <end position="243"/>
    </location>
</feature>
<dbReference type="PANTHER" id="PTHR10540">
    <property type="entry name" value="EUKARYOTIC TRANSLATION INITIATION FACTOR 3 SUBUNIT F-RELATED"/>
    <property type="match status" value="1"/>
</dbReference>
<dbReference type="Proteomes" id="UP001161757">
    <property type="component" value="Unassembled WGS sequence"/>
</dbReference>
<evidence type="ECO:0000256" key="2">
    <source>
        <dbReference type="RuleBase" id="RU367006"/>
    </source>
</evidence>
<dbReference type="PANTHER" id="PTHR10540:SF8">
    <property type="entry name" value="COP9 SIGNALOSOME COMPLEX SUBUNIT 6"/>
    <property type="match status" value="1"/>
</dbReference>
<feature type="region of interest" description="Disordered" evidence="3">
    <location>
        <begin position="396"/>
        <end position="423"/>
    </location>
</feature>
<comment type="similarity">
    <text evidence="1 2">Belongs to the peptidase M67A family. CSN6 subfamily.</text>
</comment>
<dbReference type="EMBL" id="JAJGCB010000004">
    <property type="protein sequence ID" value="KAJ8993175.1"/>
    <property type="molecule type" value="Genomic_DNA"/>
</dbReference>
<comment type="function">
    <text evidence="2">Component of the COP9 signalosome complex (CSN), a complex involved in various cellular and developmental processes.</text>
</comment>
<dbReference type="CDD" id="cd08063">
    <property type="entry name" value="MPN_CSN6"/>
    <property type="match status" value="1"/>
</dbReference>
<organism evidence="5 6">
    <name type="scientific">Exophiala dermatitidis</name>
    <name type="common">Black yeast-like fungus</name>
    <name type="synonym">Wangiella dermatitidis</name>
    <dbReference type="NCBI Taxonomy" id="5970"/>
    <lineage>
        <taxon>Eukaryota</taxon>
        <taxon>Fungi</taxon>
        <taxon>Dikarya</taxon>
        <taxon>Ascomycota</taxon>
        <taxon>Pezizomycotina</taxon>
        <taxon>Eurotiomycetes</taxon>
        <taxon>Chaetothyriomycetidae</taxon>
        <taxon>Chaetothyriales</taxon>
        <taxon>Herpotrichiellaceae</taxon>
        <taxon>Exophiala</taxon>
    </lineage>
</organism>